<evidence type="ECO:0000256" key="1">
    <source>
        <dbReference type="ARBA" id="ARBA00005574"/>
    </source>
</evidence>
<dbReference type="Proteomes" id="UP000698800">
    <property type="component" value="Unassembled WGS sequence"/>
</dbReference>
<keyword evidence="2" id="KW-0647">Proteasome</keyword>
<dbReference type="PROSITE" id="PS50234">
    <property type="entry name" value="VWFA"/>
    <property type="match status" value="1"/>
</dbReference>
<comment type="caution">
    <text evidence="5">The sequence shown here is derived from an EMBL/GenBank/DDBJ whole genome shotgun (WGS) entry which is preliminary data.</text>
</comment>
<evidence type="ECO:0000313" key="5">
    <source>
        <dbReference type="EMBL" id="KAH0538851.1"/>
    </source>
</evidence>
<evidence type="ECO:0000256" key="3">
    <source>
        <dbReference type="SAM" id="MobiDB-lite"/>
    </source>
</evidence>
<name>A0A9P8I023_9PEZI</name>
<feature type="region of interest" description="Disordered" evidence="3">
    <location>
        <begin position="223"/>
        <end position="286"/>
    </location>
</feature>
<dbReference type="InterPro" id="IPR036465">
    <property type="entry name" value="vWFA_dom_sf"/>
</dbReference>
<feature type="domain" description="VWFA" evidence="4">
    <location>
        <begin position="1"/>
        <end position="176"/>
    </location>
</feature>
<evidence type="ECO:0000259" key="4">
    <source>
        <dbReference type="PROSITE" id="PS50234"/>
    </source>
</evidence>
<dbReference type="GO" id="GO:0036435">
    <property type="term" value="F:K48-linked polyubiquitin modification-dependent protein binding"/>
    <property type="evidence" value="ECO:0007669"/>
    <property type="project" value="UniProtKB-ARBA"/>
</dbReference>
<comment type="similarity">
    <text evidence="1">Belongs to the proteasome subunit S5A family.</text>
</comment>
<dbReference type="Gene3D" id="3.40.50.410">
    <property type="entry name" value="von Willebrand factor, type A domain"/>
    <property type="match status" value="1"/>
</dbReference>
<feature type="compositionally biased region" description="Basic and acidic residues" evidence="3">
    <location>
        <begin position="271"/>
        <end position="286"/>
    </location>
</feature>
<evidence type="ECO:0000256" key="2">
    <source>
        <dbReference type="ARBA" id="ARBA00022942"/>
    </source>
</evidence>
<sequence>MVLEATMIVPSRFEAQSDAVSLIFSAKTQANPESSVGLMSMGGKGPEVLVTLTTDYGKILDGLHRTKIRGNTHLTTGIQVAGLALKHRQNKSQRQRIIVFICSPIEEDEKTLVKLAKKMKKNNISIDFVIFGDIEEDNTNKLTAFNENVKSGDGSHLAIIPPGPNLLSDSLLTTPILSGEGIAGVGRSGDGDGGEGGPESYEFGVDPSMDPELALALRMSYEEEKARIEKEKEKEKEKERLEGIREEDENSPLLSKDKKEGEGEGSASSSSDKKNKDDDPDKMDTA</sequence>
<dbReference type="OrthoDB" id="1731724at2759"/>
<feature type="compositionally biased region" description="Basic and acidic residues" evidence="3">
    <location>
        <begin position="223"/>
        <end position="244"/>
    </location>
</feature>
<dbReference type="EMBL" id="JAGHQL010000094">
    <property type="protein sequence ID" value="KAH0538851.1"/>
    <property type="molecule type" value="Genomic_DNA"/>
</dbReference>
<dbReference type="SUPFAM" id="SSF53300">
    <property type="entry name" value="vWA-like"/>
    <property type="match status" value="1"/>
</dbReference>
<reference evidence="5" key="1">
    <citation type="submission" date="2021-03" db="EMBL/GenBank/DDBJ databases">
        <title>Comparative genomics and phylogenomic investigation of the class Geoglossomycetes provide insights into ecological specialization and systematics.</title>
        <authorList>
            <person name="Melie T."/>
            <person name="Pirro S."/>
            <person name="Miller A.N."/>
            <person name="Quandt A."/>
        </authorList>
    </citation>
    <scope>NUCLEOTIDE SEQUENCE</scope>
    <source>
        <strain evidence="5">GBOQ0MN5Z8</strain>
    </source>
</reference>
<dbReference type="GO" id="GO:0005634">
    <property type="term" value="C:nucleus"/>
    <property type="evidence" value="ECO:0007669"/>
    <property type="project" value="TreeGrafter"/>
</dbReference>
<dbReference type="Pfam" id="PF13519">
    <property type="entry name" value="VWA_2"/>
    <property type="match status" value="1"/>
</dbReference>
<accession>A0A9P8I023</accession>
<evidence type="ECO:0000313" key="6">
    <source>
        <dbReference type="Proteomes" id="UP000698800"/>
    </source>
</evidence>
<organism evidence="5 6">
    <name type="scientific">Glutinoglossum americanum</name>
    <dbReference type="NCBI Taxonomy" id="1670608"/>
    <lineage>
        <taxon>Eukaryota</taxon>
        <taxon>Fungi</taxon>
        <taxon>Dikarya</taxon>
        <taxon>Ascomycota</taxon>
        <taxon>Pezizomycotina</taxon>
        <taxon>Geoglossomycetes</taxon>
        <taxon>Geoglossales</taxon>
        <taxon>Geoglossaceae</taxon>
        <taxon>Glutinoglossum</taxon>
    </lineage>
</organism>
<proteinExistence type="inferred from homology"/>
<dbReference type="GO" id="GO:0008540">
    <property type="term" value="C:proteasome regulatory particle, base subcomplex"/>
    <property type="evidence" value="ECO:0007669"/>
    <property type="project" value="TreeGrafter"/>
</dbReference>
<dbReference type="InterPro" id="IPR002035">
    <property type="entry name" value="VWF_A"/>
</dbReference>
<dbReference type="FunFam" id="3.40.50.410:FF:000005">
    <property type="entry name" value="26S proteasome non-ATPase regulatory subunit 4"/>
    <property type="match status" value="1"/>
</dbReference>
<dbReference type="GO" id="GO:0005829">
    <property type="term" value="C:cytosol"/>
    <property type="evidence" value="ECO:0007669"/>
    <property type="project" value="TreeGrafter"/>
</dbReference>
<dbReference type="PANTHER" id="PTHR10223">
    <property type="entry name" value="26S PROTEASOME NON-ATPASE REGULATORY SUBUNIT 4"/>
    <property type="match status" value="1"/>
</dbReference>
<gene>
    <name evidence="5" type="ORF">FGG08_004568</name>
</gene>
<dbReference type="InterPro" id="IPR027040">
    <property type="entry name" value="PSMD4"/>
</dbReference>
<feature type="region of interest" description="Disordered" evidence="3">
    <location>
        <begin position="182"/>
        <end position="207"/>
    </location>
</feature>
<dbReference type="GO" id="GO:0043161">
    <property type="term" value="P:proteasome-mediated ubiquitin-dependent protein catabolic process"/>
    <property type="evidence" value="ECO:0007669"/>
    <property type="project" value="TreeGrafter"/>
</dbReference>
<dbReference type="AlphaFoldDB" id="A0A9P8I023"/>
<dbReference type="Gene3D" id="1.10.287.3990">
    <property type="match status" value="1"/>
</dbReference>
<dbReference type="PANTHER" id="PTHR10223:SF0">
    <property type="entry name" value="26S PROTEASOME NON-ATPASE REGULATORY SUBUNIT 4"/>
    <property type="match status" value="1"/>
</dbReference>
<keyword evidence="6" id="KW-1185">Reference proteome</keyword>
<protein>
    <recommendedName>
        <fullName evidence="4">VWFA domain-containing protein</fullName>
    </recommendedName>
</protein>